<accession>A0A2S2NFG5</accession>
<evidence type="ECO:0000259" key="1">
    <source>
        <dbReference type="Pfam" id="PF20700"/>
    </source>
</evidence>
<dbReference type="Pfam" id="PF20700">
    <property type="entry name" value="Mutator"/>
    <property type="match status" value="1"/>
</dbReference>
<name>A0A2S2NFG5_SCHGA</name>
<dbReference type="EMBL" id="GGMR01003325">
    <property type="protein sequence ID" value="MBY15944.1"/>
    <property type="molecule type" value="Transcribed_RNA"/>
</dbReference>
<feature type="domain" description="Mutator-like transposase" evidence="1">
    <location>
        <begin position="122"/>
        <end position="441"/>
    </location>
</feature>
<organism evidence="2">
    <name type="scientific">Schizaphis graminum</name>
    <name type="common">Green bug aphid</name>
    <dbReference type="NCBI Taxonomy" id="13262"/>
    <lineage>
        <taxon>Eukaryota</taxon>
        <taxon>Metazoa</taxon>
        <taxon>Ecdysozoa</taxon>
        <taxon>Arthropoda</taxon>
        <taxon>Hexapoda</taxon>
        <taxon>Insecta</taxon>
        <taxon>Pterygota</taxon>
        <taxon>Neoptera</taxon>
        <taxon>Paraneoptera</taxon>
        <taxon>Hemiptera</taxon>
        <taxon>Sternorrhyncha</taxon>
        <taxon>Aphidomorpha</taxon>
        <taxon>Aphidoidea</taxon>
        <taxon>Aphididae</taxon>
        <taxon>Aphidini</taxon>
        <taxon>Schizaphis</taxon>
    </lineage>
</organism>
<dbReference type="AlphaFoldDB" id="A0A2S2NFG5"/>
<gene>
    <name evidence="2" type="ORF">g.8756</name>
</gene>
<reference evidence="2" key="1">
    <citation type="submission" date="2018-04" db="EMBL/GenBank/DDBJ databases">
        <title>Transcriptome of Schizaphis graminum biotype I.</title>
        <authorList>
            <person name="Scully E.D."/>
            <person name="Geib S.M."/>
            <person name="Palmer N.A."/>
            <person name="Koch K."/>
            <person name="Bradshaw J."/>
            <person name="Heng-Moss T."/>
            <person name="Sarath G."/>
        </authorList>
    </citation>
    <scope>NUCLEOTIDE SEQUENCE</scope>
</reference>
<proteinExistence type="predicted"/>
<protein>
    <recommendedName>
        <fullName evidence="1">Mutator-like transposase domain-containing protein</fullName>
    </recommendedName>
</protein>
<sequence length="468" mass="52697">MIVRSNYFSEGLLLPPANGTECENLATDLDATPESFNTDESTLNFHVENNNTSVRSETSFIWSSPSTSSNYETQVTDHVLNHTKSDINISDSPILPNLLHQSILSNVETDVDLNLGNNCTGRRIIDIFYIFQQIKNDIHDGGFGCSFMNSELVKEIRNGYYCTWLFKCSMCNITTKIESEEAGKYIQVNKASVTASIGIGIGYSQLNEFSAIVDIPCFSSNTYGKLFEQISQNIEQTAWEQMRLAGIEEKRLAIKAGDIDSDGTPLCIVVADGQWGKRSYKSKYDALSGAATIIGFRTNKILFVGIRNRYCCLCERAQALKLKAKDHKCFMNWDKASTGMEADGIAEGFVRSVELHGLKFNRLIGDGDSSVSKRLLELVPYGSHQLVKKIECRNHILRNYSTKLSALTKCTKYPTYLRQIITKNITKFSMAIRKAIQYRKELDISETDKIKGCFIFLVYINQQLLKLF</sequence>
<evidence type="ECO:0000313" key="2">
    <source>
        <dbReference type="EMBL" id="MBY15944.1"/>
    </source>
</evidence>
<dbReference type="InterPro" id="IPR049012">
    <property type="entry name" value="Mutator_transp_dom"/>
</dbReference>